<reference evidence="6 7" key="1">
    <citation type="submission" date="2018-07" db="EMBL/GenBank/DDBJ databases">
        <title>Draft genome sequence of Ancylomarina sp. M1P.</title>
        <authorList>
            <person name="Yadav S."/>
            <person name="Villanueva L."/>
            <person name="Damste J.S.S."/>
        </authorList>
    </citation>
    <scope>NUCLEOTIDE SEQUENCE [LARGE SCALE GENOMIC DNA]</scope>
    <source>
        <strain evidence="6 7">M1P</strain>
    </source>
</reference>
<evidence type="ECO:0000259" key="5">
    <source>
        <dbReference type="SMART" id="SM00534"/>
    </source>
</evidence>
<keyword evidence="4" id="KW-0472">Membrane</keyword>
<dbReference type="RefSeq" id="WP_125030539.1">
    <property type="nucleotide sequence ID" value="NZ_JAPXVP010000007.1"/>
</dbReference>
<dbReference type="SMART" id="SM00534">
    <property type="entry name" value="MUTSac"/>
    <property type="match status" value="1"/>
</dbReference>
<proteinExistence type="predicted"/>
<dbReference type="PANTHER" id="PTHR11361:SF152">
    <property type="entry name" value="DNA MISMATCH REPAIR PROTEIN"/>
    <property type="match status" value="1"/>
</dbReference>
<organism evidence="6 7">
    <name type="scientific">Ancylomarina euxinus</name>
    <dbReference type="NCBI Taxonomy" id="2283627"/>
    <lineage>
        <taxon>Bacteria</taxon>
        <taxon>Pseudomonadati</taxon>
        <taxon>Bacteroidota</taxon>
        <taxon>Bacteroidia</taxon>
        <taxon>Marinilabiliales</taxon>
        <taxon>Marinifilaceae</taxon>
        <taxon>Ancylomarina</taxon>
    </lineage>
</organism>
<dbReference type="InterPro" id="IPR000432">
    <property type="entry name" value="DNA_mismatch_repair_MutS_C"/>
</dbReference>
<keyword evidence="4" id="KW-1133">Transmembrane helix</keyword>
<evidence type="ECO:0000256" key="4">
    <source>
        <dbReference type="SAM" id="Phobius"/>
    </source>
</evidence>
<keyword evidence="1" id="KW-0547">Nucleotide-binding</keyword>
<dbReference type="GO" id="GO:0005829">
    <property type="term" value="C:cytosol"/>
    <property type="evidence" value="ECO:0007669"/>
    <property type="project" value="TreeGrafter"/>
</dbReference>
<dbReference type="GO" id="GO:0006298">
    <property type="term" value="P:mismatch repair"/>
    <property type="evidence" value="ECO:0007669"/>
    <property type="project" value="InterPro"/>
</dbReference>
<dbReference type="InterPro" id="IPR045076">
    <property type="entry name" value="MutS"/>
</dbReference>
<keyword evidence="3" id="KW-0238">DNA-binding</keyword>
<evidence type="ECO:0000313" key="7">
    <source>
        <dbReference type="Proteomes" id="UP000285794"/>
    </source>
</evidence>
<dbReference type="PANTHER" id="PTHR11361">
    <property type="entry name" value="DNA MISMATCH REPAIR PROTEIN MUTS FAMILY MEMBER"/>
    <property type="match status" value="1"/>
</dbReference>
<dbReference type="Gene3D" id="3.40.50.300">
    <property type="entry name" value="P-loop containing nucleotide triphosphate hydrolases"/>
    <property type="match status" value="1"/>
</dbReference>
<evidence type="ECO:0000313" key="6">
    <source>
        <dbReference type="EMBL" id="RRG21853.1"/>
    </source>
</evidence>
<evidence type="ECO:0000256" key="3">
    <source>
        <dbReference type="ARBA" id="ARBA00023125"/>
    </source>
</evidence>
<name>A0A425Y266_9BACT</name>
<dbReference type="SUPFAM" id="SSF52540">
    <property type="entry name" value="P-loop containing nucleoside triphosphate hydrolases"/>
    <property type="match status" value="1"/>
</dbReference>
<feature type="domain" description="DNA mismatch repair proteins mutS family" evidence="5">
    <location>
        <begin position="340"/>
        <end position="525"/>
    </location>
</feature>
<dbReference type="OrthoDB" id="9802448at2"/>
<keyword evidence="4" id="KW-0812">Transmembrane</keyword>
<dbReference type="GO" id="GO:0005524">
    <property type="term" value="F:ATP binding"/>
    <property type="evidence" value="ECO:0007669"/>
    <property type="project" value="UniProtKB-KW"/>
</dbReference>
<gene>
    <name evidence="6" type="ORF">DWB61_08860</name>
</gene>
<dbReference type="Proteomes" id="UP000285794">
    <property type="component" value="Unassembled WGS sequence"/>
</dbReference>
<keyword evidence="7" id="KW-1185">Reference proteome</keyword>
<dbReference type="GO" id="GO:0140664">
    <property type="term" value="F:ATP-dependent DNA damage sensor activity"/>
    <property type="evidence" value="ECO:0007669"/>
    <property type="project" value="InterPro"/>
</dbReference>
<evidence type="ECO:0000256" key="2">
    <source>
        <dbReference type="ARBA" id="ARBA00022840"/>
    </source>
</evidence>
<keyword evidence="2" id="KW-0067">ATP-binding</keyword>
<protein>
    <submittedName>
        <fullName evidence="6">DNA mismatch repair protein MutS</fullName>
    </submittedName>
</protein>
<comment type="caution">
    <text evidence="6">The sequence shown here is derived from an EMBL/GenBank/DDBJ whole genome shotgun (WGS) entry which is preliminary data.</text>
</comment>
<evidence type="ECO:0000256" key="1">
    <source>
        <dbReference type="ARBA" id="ARBA00022741"/>
    </source>
</evidence>
<dbReference type="AlphaFoldDB" id="A0A425Y266"/>
<dbReference type="InterPro" id="IPR027417">
    <property type="entry name" value="P-loop_NTPase"/>
</dbReference>
<feature type="transmembrane region" description="Helical" evidence="4">
    <location>
        <begin position="138"/>
        <end position="156"/>
    </location>
</feature>
<sequence>MIFKRKKKDIERLKVSFGKEKDESFCFEMISKYFKNKNNAKSFHVLSDKTCNDLDFEELFMFVDRTSSKVGQQYLYQTLRCMPSDSMTTDLNEKLIGELTDDIDFRVKTQMLLEKLQKDNVYYLPSIFQEEHLKAPKWFFAVPLLSFTSLLTILLLPFRPELFLLLTPVFIVNLGIHYWNKRNLYQYVDSIPQLLSLNHIANQLHNEDSFKEINPELNDAIQVINQVRSRMSFFQLEAKIQGDFEAAFWAILELLKTTFLLEPLLLFGVLKRLNTKREEIEEVFSFVGYIDSLISIASLRHGLESYCIPTINNNETDISGTDIYHPLIDGCVTNSIAVKDKSILLTGSNMSGKTSFIRTMGLNLITGLTMNTCFAKCMCMPRARIYSAIRISDDLMNDKSYYFEEVLTIKEMIDYSESVTPNLFLLDEIFKGTNTVERISAGKAVLSSLSKNKNIVFVSTHDIELTDMLEDDYELYHFSEIITNRQIDFDYKLKEGRLKNRNAIRILQINNYPDEVINEAIALSKQLDEIAEMNSVNI</sequence>
<dbReference type="GO" id="GO:0030983">
    <property type="term" value="F:mismatched DNA binding"/>
    <property type="evidence" value="ECO:0007669"/>
    <property type="project" value="InterPro"/>
</dbReference>
<accession>A0A425Y266</accession>
<dbReference type="EMBL" id="QQWG01000007">
    <property type="protein sequence ID" value="RRG21853.1"/>
    <property type="molecule type" value="Genomic_DNA"/>
</dbReference>
<dbReference type="Pfam" id="PF00488">
    <property type="entry name" value="MutS_V"/>
    <property type="match status" value="1"/>
</dbReference>